<evidence type="ECO:0000313" key="2">
    <source>
        <dbReference type="EMBL" id="BAN42480.1"/>
    </source>
</evidence>
<dbReference type="Gene3D" id="3.40.50.300">
    <property type="entry name" value="P-loop containing nucleotide triphosphate hydrolases"/>
    <property type="match status" value="1"/>
</dbReference>
<evidence type="ECO:0000259" key="1">
    <source>
        <dbReference type="Pfam" id="PF00485"/>
    </source>
</evidence>
<protein>
    <submittedName>
        <fullName evidence="2">Uridine cytidine kinase I, putative</fullName>
    </submittedName>
</protein>
<dbReference type="InterPro" id="IPR027417">
    <property type="entry name" value="P-loop_NTPase"/>
</dbReference>
<dbReference type="PANTHER" id="PTHR10285">
    <property type="entry name" value="URIDINE KINASE"/>
    <property type="match status" value="1"/>
</dbReference>
<reference evidence="2" key="1">
    <citation type="submission" date="2012-06" db="EMBL/GenBank/DDBJ databases">
        <title>Short 5' UTR of Entamoeba genes.</title>
        <authorList>
            <person name="Hiranuka K."/>
            <person name="Kumagai M."/>
            <person name="Wakaguri H."/>
            <person name="Suzuki Y."/>
            <person name="Sugano S."/>
            <person name="Watanabe J."/>
            <person name="Makioka A."/>
        </authorList>
    </citation>
    <scope>NUCLEOTIDE SEQUENCE</scope>
    <source>
        <strain evidence="2">IP1</strain>
    </source>
</reference>
<dbReference type="GO" id="GO:0005524">
    <property type="term" value="F:ATP binding"/>
    <property type="evidence" value="ECO:0007669"/>
    <property type="project" value="InterPro"/>
</dbReference>
<dbReference type="PRINTS" id="PR00988">
    <property type="entry name" value="URIDINKINASE"/>
</dbReference>
<dbReference type="AlphaFoldDB" id="S0B3W7"/>
<dbReference type="GO" id="GO:0016301">
    <property type="term" value="F:kinase activity"/>
    <property type="evidence" value="ECO:0007669"/>
    <property type="project" value="UniProtKB-KW"/>
</dbReference>
<dbReference type="Pfam" id="PF00485">
    <property type="entry name" value="PRK"/>
    <property type="match status" value="1"/>
</dbReference>
<dbReference type="InterPro" id="IPR006083">
    <property type="entry name" value="PRK/URK"/>
</dbReference>
<dbReference type="EMBL" id="AK424110">
    <property type="protein sequence ID" value="BAN42480.1"/>
    <property type="molecule type" value="mRNA"/>
</dbReference>
<feature type="domain" description="Phosphoribulokinase/uridine kinase" evidence="1">
    <location>
        <begin position="275"/>
        <end position="472"/>
    </location>
</feature>
<dbReference type="VEuPathDB" id="AmoebaDB:EIN_428140"/>
<sequence length="540" mass="61269">MTSIWFKGQTTTLAFPVKCSDVVEKLKIENVPSQVVGLKVNGIAQTLSSYILTPECEVAPCYIDSVEGKNMCRRTEAFLLRLALHKTFPSTRMAVIAEFGDGTKYSLDPLLTPEELQIVYKEYEALHHRVSTPLRMSFNSCKQFFTETKQLHSLSLVCSLNNPFYECISLDKFYTLTLSQPFVSDPSVFKQKALLRLEGATVFLDYPDFMVTDSYTMEQNPIPTCQLYNNLDVGEVNKTITQRTYDENVLEAENYHTRQLAKLIDKVEEKDTQLILIAGPSSSGKTTFAHKVSLALEGIGHKPLVMSVDNYYVNKDKCPLDENGQRDWERIDALRLDLINQHLCDLMDGKEIKIPHFDFATSTETVGKGTSASLARGGIIIMEGIHCLDERMTQKVPHEKKVKVFIAPVPHSVCLTDDVVLDNNFLRIQRRMVRDMLFRGYPVERTLEVWDNVAGAEKIWIYPYIKEADFVYTTFMAYEVNLLVTFSQCLLRAVNPNDPLYGFAQSYLRLLSFYLPMGSVGFAPNSVLREFCGGGVFNCH</sequence>
<keyword evidence="2" id="KW-0418">Kinase</keyword>
<name>S0B3W7_ENTIV</name>
<organism evidence="2">
    <name type="scientific">Entamoeba invadens</name>
    <dbReference type="NCBI Taxonomy" id="33085"/>
    <lineage>
        <taxon>Eukaryota</taxon>
        <taxon>Amoebozoa</taxon>
        <taxon>Evosea</taxon>
        <taxon>Archamoebae</taxon>
        <taxon>Mastigamoebida</taxon>
        <taxon>Entamoebidae</taxon>
        <taxon>Entamoeba</taxon>
    </lineage>
</organism>
<dbReference type="SUPFAM" id="SSF52540">
    <property type="entry name" value="P-loop containing nucleoside triphosphate hydrolases"/>
    <property type="match status" value="1"/>
</dbReference>
<proteinExistence type="evidence at transcript level"/>
<accession>S0B3W7</accession>
<dbReference type="CDD" id="cd02028">
    <property type="entry name" value="UMPK_like"/>
    <property type="match status" value="1"/>
</dbReference>
<keyword evidence="2" id="KW-0808">Transferase</keyword>